<dbReference type="EMBL" id="OV696689">
    <property type="protein sequence ID" value="CAH1263907.1"/>
    <property type="molecule type" value="Genomic_DNA"/>
</dbReference>
<dbReference type="GO" id="GO:0061630">
    <property type="term" value="F:ubiquitin protein ligase activity"/>
    <property type="evidence" value="ECO:0007669"/>
    <property type="project" value="TreeGrafter"/>
</dbReference>
<dbReference type="AlphaFoldDB" id="A0A8K0ERQ9"/>
<keyword evidence="1" id="KW-0677">Repeat</keyword>
<dbReference type="OrthoDB" id="9982722at2759"/>
<evidence type="ECO:0000256" key="1">
    <source>
        <dbReference type="ARBA" id="ARBA00022737"/>
    </source>
</evidence>
<dbReference type="Pfam" id="PF01436">
    <property type="entry name" value="NHL"/>
    <property type="match status" value="2"/>
</dbReference>
<keyword evidence="5" id="KW-1185">Reference proteome</keyword>
<dbReference type="Gene3D" id="2.120.10.30">
    <property type="entry name" value="TolB, C-terminal domain"/>
    <property type="match status" value="1"/>
</dbReference>
<protein>
    <submittedName>
        <fullName evidence="4">TRIM3 protein</fullName>
    </submittedName>
</protein>
<evidence type="ECO:0000313" key="4">
    <source>
        <dbReference type="EMBL" id="CAH1263907.1"/>
    </source>
</evidence>
<dbReference type="Proteomes" id="UP000838412">
    <property type="component" value="Chromosome 4"/>
</dbReference>
<dbReference type="PANTHER" id="PTHR24104:SF50">
    <property type="entry name" value="SMP-30_GLUCONOLACTONASE_LRE-LIKE REGION DOMAIN-CONTAINING PROTEIN"/>
    <property type="match status" value="1"/>
</dbReference>
<feature type="repeat" description="NHL" evidence="2">
    <location>
        <begin position="392"/>
        <end position="435"/>
    </location>
</feature>
<dbReference type="PROSITE" id="PS51125">
    <property type="entry name" value="NHL"/>
    <property type="match status" value="2"/>
</dbReference>
<dbReference type="InterPro" id="IPR050952">
    <property type="entry name" value="TRIM-NHL_E3_ligases"/>
</dbReference>
<feature type="compositionally biased region" description="Polar residues" evidence="3">
    <location>
        <begin position="138"/>
        <end position="155"/>
    </location>
</feature>
<dbReference type="FunFam" id="2.40.10.500:FF:000001">
    <property type="entry name" value="tripartite motif-containing protein 3-like"/>
    <property type="match status" value="1"/>
</dbReference>
<feature type="region of interest" description="Disordered" evidence="3">
    <location>
        <begin position="132"/>
        <end position="177"/>
    </location>
</feature>
<dbReference type="InterPro" id="IPR001258">
    <property type="entry name" value="NHL_repeat"/>
</dbReference>
<dbReference type="GO" id="GO:0000209">
    <property type="term" value="P:protein polyubiquitination"/>
    <property type="evidence" value="ECO:0007669"/>
    <property type="project" value="TreeGrafter"/>
</dbReference>
<accession>A0A8K0ERQ9</accession>
<dbReference type="PANTHER" id="PTHR24104">
    <property type="entry name" value="E3 UBIQUITIN-PROTEIN LIGASE NHLRC1-RELATED"/>
    <property type="match status" value="1"/>
</dbReference>
<sequence length="481" mass="52328">MAEAPISDVISRDTTTDFSTEVANQEGCVPASSAANSDGVPYIQPYAVANQEDGVPADSPCIHPYAVAYQEENSDDTPSIKPYAVRFEDKGDDDRGMSSKSDAAADNGQSINDVNITPYAVAYMSQDDTATVEEAQAGQASSTGNDLSFDSSGRGSSKHESDSQPTDGTMPDPPGARVQVRNVLVPNPMYVPNAQPAAEADCDNNTGDSERIVFGGGGTEPGRFRSNHGVAVSADKEIFVTDLYNKRVQVFNMNGNFVRLFPTVVPNDGEMFPSDVAIDQDGLLWVVGKLSATPSVPVVRYTRGGQPMTTFSVPQRAWFAKIAVDIRHNTIIVEANGEILHFQPDGSLNGRFEKRDRYMKIGYIALDKERNVLATDHAYPGVHVYNRSGHWLFKFGTHGVREGQLRTPRGICVDTSGHIIVANSGNSRVDMFSSRGEFVRTVANITNPWDLALGPDGELVVTNVHYNFVTIFPRRIVYPHE</sequence>
<dbReference type="FunFam" id="2.120.10.30:FF:000064">
    <property type="entry name" value="Uncharacterized protein"/>
    <property type="match status" value="1"/>
</dbReference>
<feature type="region of interest" description="Disordered" evidence="3">
    <location>
        <begin position="69"/>
        <end position="110"/>
    </location>
</feature>
<feature type="compositionally biased region" description="Basic and acidic residues" evidence="3">
    <location>
        <begin position="86"/>
        <end position="97"/>
    </location>
</feature>
<dbReference type="GO" id="GO:0043161">
    <property type="term" value="P:proteasome-mediated ubiquitin-dependent protein catabolic process"/>
    <property type="evidence" value="ECO:0007669"/>
    <property type="project" value="TreeGrafter"/>
</dbReference>
<evidence type="ECO:0000313" key="5">
    <source>
        <dbReference type="Proteomes" id="UP000838412"/>
    </source>
</evidence>
<evidence type="ECO:0000256" key="2">
    <source>
        <dbReference type="PROSITE-ProRule" id="PRU00504"/>
    </source>
</evidence>
<organism evidence="4 5">
    <name type="scientific">Branchiostoma lanceolatum</name>
    <name type="common">Common lancelet</name>
    <name type="synonym">Amphioxus lanceolatum</name>
    <dbReference type="NCBI Taxonomy" id="7740"/>
    <lineage>
        <taxon>Eukaryota</taxon>
        <taxon>Metazoa</taxon>
        <taxon>Chordata</taxon>
        <taxon>Cephalochordata</taxon>
        <taxon>Leptocardii</taxon>
        <taxon>Amphioxiformes</taxon>
        <taxon>Branchiostomatidae</taxon>
        <taxon>Branchiostoma</taxon>
    </lineage>
</organism>
<dbReference type="SUPFAM" id="SSF101898">
    <property type="entry name" value="NHL repeat"/>
    <property type="match status" value="1"/>
</dbReference>
<proteinExistence type="predicted"/>
<dbReference type="InterPro" id="IPR011042">
    <property type="entry name" value="6-blade_b-propeller_TolB-like"/>
</dbReference>
<name>A0A8K0ERQ9_BRALA</name>
<feature type="repeat" description="NHL" evidence="2">
    <location>
        <begin position="213"/>
        <end position="254"/>
    </location>
</feature>
<evidence type="ECO:0000256" key="3">
    <source>
        <dbReference type="SAM" id="MobiDB-lite"/>
    </source>
</evidence>
<gene>
    <name evidence="4" type="primary">TRIM3</name>
    <name evidence="4" type="ORF">BLAG_LOCUS18447</name>
</gene>
<reference evidence="4" key="1">
    <citation type="submission" date="2022-01" db="EMBL/GenBank/DDBJ databases">
        <authorList>
            <person name="Braso-Vives M."/>
        </authorList>
    </citation>
    <scope>NUCLEOTIDE SEQUENCE</scope>
</reference>